<feature type="domain" description="Multidrug resistance protein MdtA-like C-terminal permuted SH3" evidence="8">
    <location>
        <begin position="327"/>
        <end position="385"/>
    </location>
</feature>
<dbReference type="Pfam" id="PF25876">
    <property type="entry name" value="HH_MFP_RND"/>
    <property type="match status" value="1"/>
</dbReference>
<dbReference type="GO" id="GO:0030313">
    <property type="term" value="C:cell envelope"/>
    <property type="evidence" value="ECO:0007669"/>
    <property type="project" value="UniProtKB-SubCell"/>
</dbReference>
<feature type="domain" description="Multidrug resistance protein MdtA-like barrel-sandwich hybrid" evidence="6">
    <location>
        <begin position="82"/>
        <end position="221"/>
    </location>
</feature>
<dbReference type="Pfam" id="PF25967">
    <property type="entry name" value="RND-MFP_C"/>
    <property type="match status" value="1"/>
</dbReference>
<feature type="region of interest" description="Disordered" evidence="4">
    <location>
        <begin position="391"/>
        <end position="415"/>
    </location>
</feature>
<dbReference type="Pfam" id="PF25917">
    <property type="entry name" value="BSH_RND"/>
    <property type="match status" value="1"/>
</dbReference>
<gene>
    <name evidence="9" type="ORF">D1223_04625</name>
</gene>
<protein>
    <submittedName>
        <fullName evidence="9">Efflux RND transporter periplasmic adaptor subunit</fullName>
    </submittedName>
</protein>
<evidence type="ECO:0000259" key="6">
    <source>
        <dbReference type="Pfam" id="PF25917"/>
    </source>
</evidence>
<dbReference type="GO" id="GO:0022857">
    <property type="term" value="F:transmembrane transporter activity"/>
    <property type="evidence" value="ECO:0007669"/>
    <property type="project" value="InterPro"/>
</dbReference>
<dbReference type="Gene3D" id="2.40.30.170">
    <property type="match status" value="1"/>
</dbReference>
<reference evidence="9 10" key="1">
    <citation type="submission" date="2018-08" db="EMBL/GenBank/DDBJ databases">
        <title>Henriciella mobilis sp. nov., isolated from seawater.</title>
        <authorList>
            <person name="Cheng H."/>
            <person name="Wu Y.-H."/>
            <person name="Xu X.-W."/>
            <person name="Guo L.-L."/>
        </authorList>
    </citation>
    <scope>NUCLEOTIDE SEQUENCE [LARGE SCALE GENOMIC DNA]</scope>
    <source>
        <strain evidence="9 10">JN25</strain>
    </source>
</reference>
<keyword evidence="10" id="KW-1185">Reference proteome</keyword>
<dbReference type="GO" id="GO:0046677">
    <property type="term" value="P:response to antibiotic"/>
    <property type="evidence" value="ECO:0007669"/>
    <property type="project" value="TreeGrafter"/>
</dbReference>
<evidence type="ECO:0000256" key="1">
    <source>
        <dbReference type="ARBA" id="ARBA00004196"/>
    </source>
</evidence>
<name>A0A399RTD6_9PROT</name>
<dbReference type="InterPro" id="IPR006143">
    <property type="entry name" value="RND_pump_MFP"/>
</dbReference>
<evidence type="ECO:0000313" key="10">
    <source>
        <dbReference type="Proteomes" id="UP000266385"/>
    </source>
</evidence>
<feature type="compositionally biased region" description="Polar residues" evidence="4">
    <location>
        <begin position="392"/>
        <end position="401"/>
    </location>
</feature>
<dbReference type="Gene3D" id="2.40.50.100">
    <property type="match status" value="1"/>
</dbReference>
<evidence type="ECO:0000256" key="4">
    <source>
        <dbReference type="SAM" id="MobiDB-lite"/>
    </source>
</evidence>
<comment type="similarity">
    <text evidence="2">Belongs to the membrane fusion protein (MFP) (TC 8.A.1) family.</text>
</comment>
<evidence type="ECO:0000259" key="8">
    <source>
        <dbReference type="Pfam" id="PF25967"/>
    </source>
</evidence>
<evidence type="ECO:0000259" key="5">
    <source>
        <dbReference type="Pfam" id="PF25876"/>
    </source>
</evidence>
<evidence type="ECO:0000313" key="9">
    <source>
        <dbReference type="EMBL" id="RIJ33132.1"/>
    </source>
</evidence>
<comment type="caution">
    <text evidence="9">The sequence shown here is derived from an EMBL/GenBank/DDBJ whole genome shotgun (WGS) entry which is preliminary data.</text>
</comment>
<dbReference type="GO" id="GO:0015721">
    <property type="term" value="P:bile acid and bile salt transport"/>
    <property type="evidence" value="ECO:0007669"/>
    <property type="project" value="TreeGrafter"/>
</dbReference>
<evidence type="ECO:0000256" key="3">
    <source>
        <dbReference type="SAM" id="Coils"/>
    </source>
</evidence>
<sequence length="415" mass="44099">MTREGPKMASTNSSLHTGRRVLAAAALASAIFLTACGSGEQAQTANPQQMQTSAVPVETILLEPVSVESVRSLPARATAFAEAEIRPQVSGLIEKRLFTEGQQVSEGDALYQIDRSEYVASVESARAALARAQATAETARQTASRFQRLSDINAVSQQSYDEADAAAKQAEAEVGIQKAALERARIDLARTTIRAPIDGSIGRSTVTPGALVTANQPQQLARILQLDPIYVDMTASSSEVLRWRQDVAAGRIRSSDGNAGVPVTVRLENGQAYPHRGALEFSEVSVDEAAGTVIIRAQVPNPDGLILPGMFVKAEFSAGTLDDVYRVPQRAVQRTPKGEPFAYIVADDGTAQQVMLAIQESEGSDWIVTAGVEAGQKLIVSGFQRLREGTPVQDSSVSGRNLASMKVAPSSVTPE</sequence>
<comment type="subcellular location">
    <subcellularLocation>
        <location evidence="1">Cell envelope</location>
    </subcellularLocation>
</comment>
<dbReference type="InterPro" id="IPR058625">
    <property type="entry name" value="MdtA-like_BSH"/>
</dbReference>
<evidence type="ECO:0000259" key="7">
    <source>
        <dbReference type="Pfam" id="PF25944"/>
    </source>
</evidence>
<dbReference type="PANTHER" id="PTHR30158:SF3">
    <property type="entry name" value="MULTIDRUG EFFLUX PUMP SUBUNIT ACRA-RELATED"/>
    <property type="match status" value="1"/>
</dbReference>
<dbReference type="Gene3D" id="1.10.287.470">
    <property type="entry name" value="Helix hairpin bin"/>
    <property type="match status" value="1"/>
</dbReference>
<dbReference type="EMBL" id="QWFX01000005">
    <property type="protein sequence ID" value="RIJ33132.1"/>
    <property type="molecule type" value="Genomic_DNA"/>
</dbReference>
<feature type="domain" description="Multidrug resistance protein MdtA-like beta-barrel" evidence="7">
    <location>
        <begin position="228"/>
        <end position="319"/>
    </location>
</feature>
<dbReference type="NCBIfam" id="TIGR01730">
    <property type="entry name" value="RND_mfp"/>
    <property type="match status" value="1"/>
</dbReference>
<feature type="coiled-coil region" evidence="3">
    <location>
        <begin position="122"/>
        <end position="187"/>
    </location>
</feature>
<evidence type="ECO:0000256" key="2">
    <source>
        <dbReference type="ARBA" id="ARBA00009477"/>
    </source>
</evidence>
<proteinExistence type="inferred from homology"/>
<dbReference type="SUPFAM" id="SSF111369">
    <property type="entry name" value="HlyD-like secretion proteins"/>
    <property type="match status" value="1"/>
</dbReference>
<feature type="domain" description="Multidrug resistance protein MdtA-like alpha-helical hairpin" evidence="5">
    <location>
        <begin position="123"/>
        <end position="190"/>
    </location>
</feature>
<keyword evidence="3" id="KW-0175">Coiled coil</keyword>
<organism evidence="9 10">
    <name type="scientific">Henriciella mobilis</name>
    <dbReference type="NCBI Taxonomy" id="2305467"/>
    <lineage>
        <taxon>Bacteria</taxon>
        <taxon>Pseudomonadati</taxon>
        <taxon>Pseudomonadota</taxon>
        <taxon>Alphaproteobacteria</taxon>
        <taxon>Hyphomonadales</taxon>
        <taxon>Hyphomonadaceae</taxon>
        <taxon>Henriciella</taxon>
    </lineage>
</organism>
<dbReference type="InterPro" id="IPR058627">
    <property type="entry name" value="MdtA-like_C"/>
</dbReference>
<dbReference type="InterPro" id="IPR058624">
    <property type="entry name" value="MdtA-like_HH"/>
</dbReference>
<accession>A0A399RTD6</accession>
<dbReference type="Gene3D" id="2.40.420.20">
    <property type="match status" value="1"/>
</dbReference>
<dbReference type="Proteomes" id="UP000266385">
    <property type="component" value="Unassembled WGS sequence"/>
</dbReference>
<dbReference type="PANTHER" id="PTHR30158">
    <property type="entry name" value="ACRA/E-RELATED COMPONENT OF DRUG EFFLUX TRANSPORTER"/>
    <property type="match status" value="1"/>
</dbReference>
<dbReference type="GO" id="GO:0005886">
    <property type="term" value="C:plasma membrane"/>
    <property type="evidence" value="ECO:0007669"/>
    <property type="project" value="TreeGrafter"/>
</dbReference>
<dbReference type="AlphaFoldDB" id="A0A399RTD6"/>
<dbReference type="Pfam" id="PF25944">
    <property type="entry name" value="Beta-barrel_RND"/>
    <property type="match status" value="1"/>
</dbReference>
<dbReference type="InterPro" id="IPR058626">
    <property type="entry name" value="MdtA-like_b-barrel"/>
</dbReference>